<dbReference type="EMBL" id="SNRW01007985">
    <property type="protein sequence ID" value="KAA6380296.1"/>
    <property type="molecule type" value="Genomic_DNA"/>
</dbReference>
<dbReference type="AlphaFoldDB" id="A0A5J4VCK2"/>
<protein>
    <submittedName>
        <fullName evidence="1">Uncharacterized protein</fullName>
    </submittedName>
</protein>
<evidence type="ECO:0000313" key="1">
    <source>
        <dbReference type="EMBL" id="KAA6380296.1"/>
    </source>
</evidence>
<organism evidence="1 2">
    <name type="scientific">Streblomastix strix</name>
    <dbReference type="NCBI Taxonomy" id="222440"/>
    <lineage>
        <taxon>Eukaryota</taxon>
        <taxon>Metamonada</taxon>
        <taxon>Preaxostyla</taxon>
        <taxon>Oxymonadida</taxon>
        <taxon>Streblomastigidae</taxon>
        <taxon>Streblomastix</taxon>
    </lineage>
</organism>
<reference evidence="1 2" key="1">
    <citation type="submission" date="2019-03" db="EMBL/GenBank/DDBJ databases">
        <title>Single cell metagenomics reveals metabolic interactions within the superorganism composed of flagellate Streblomastix strix and complex community of Bacteroidetes bacteria on its surface.</title>
        <authorList>
            <person name="Treitli S.C."/>
            <person name="Kolisko M."/>
            <person name="Husnik F."/>
            <person name="Keeling P."/>
            <person name="Hampl V."/>
        </authorList>
    </citation>
    <scope>NUCLEOTIDE SEQUENCE [LARGE SCALE GENOMIC DNA]</scope>
    <source>
        <strain evidence="1">ST1C</strain>
    </source>
</reference>
<evidence type="ECO:0000313" key="2">
    <source>
        <dbReference type="Proteomes" id="UP000324800"/>
    </source>
</evidence>
<accession>A0A5J4VCK2</accession>
<name>A0A5J4VCK2_9EUKA</name>
<comment type="caution">
    <text evidence="1">The sequence shown here is derived from an EMBL/GenBank/DDBJ whole genome shotgun (WGS) entry which is preliminary data.</text>
</comment>
<sequence length="69" mass="8043">LLIAHSENPNILRQYSVLMRDLYGDDRLGIEMLYYSYVNLAFNDAIQSIIPEFKAELLQSPLSVIPFYF</sequence>
<dbReference type="Proteomes" id="UP000324800">
    <property type="component" value="Unassembled WGS sequence"/>
</dbReference>
<gene>
    <name evidence="1" type="ORF">EZS28_024175</name>
</gene>
<feature type="non-terminal residue" evidence="1">
    <location>
        <position position="1"/>
    </location>
</feature>
<proteinExistence type="predicted"/>